<comment type="caution">
    <text evidence="2">The sequence shown here is derived from an EMBL/GenBank/DDBJ whole genome shotgun (WGS) entry which is preliminary data.</text>
</comment>
<dbReference type="PANTHER" id="PTHR43011">
    <property type="entry name" value="IRON-SULFUR CLUSTER ASSEMBLY 2 HOMOLOG, MITOCHONDRIAL"/>
    <property type="match status" value="1"/>
</dbReference>
<dbReference type="InterPro" id="IPR000361">
    <property type="entry name" value="ATAP_core_dom"/>
</dbReference>
<gene>
    <name evidence="2" type="ORF">ACFPPC_02570</name>
</gene>
<dbReference type="NCBIfam" id="TIGR00049">
    <property type="entry name" value="iron-sulfur cluster assembly accessory protein"/>
    <property type="match status" value="1"/>
</dbReference>
<dbReference type="SUPFAM" id="SSF89360">
    <property type="entry name" value="HesB-like domain"/>
    <property type="match status" value="1"/>
</dbReference>
<dbReference type="EMBL" id="JBHSLV010000006">
    <property type="protein sequence ID" value="MFC5391521.1"/>
    <property type="molecule type" value="Genomic_DNA"/>
</dbReference>
<dbReference type="InterPro" id="IPR017870">
    <property type="entry name" value="FeS_cluster_insertion_CS"/>
</dbReference>
<evidence type="ECO:0000313" key="3">
    <source>
        <dbReference type="Proteomes" id="UP001596104"/>
    </source>
</evidence>
<dbReference type="PANTHER" id="PTHR43011:SF1">
    <property type="entry name" value="IRON-SULFUR CLUSTER ASSEMBLY 2 HOMOLOG, MITOCHONDRIAL"/>
    <property type="match status" value="1"/>
</dbReference>
<evidence type="ECO:0000259" key="1">
    <source>
        <dbReference type="Pfam" id="PF01521"/>
    </source>
</evidence>
<dbReference type="PROSITE" id="PS01152">
    <property type="entry name" value="HESB"/>
    <property type="match status" value="1"/>
</dbReference>
<proteinExistence type="predicted"/>
<organism evidence="2 3">
    <name type="scientific">Bosea vestrisii</name>
    <dbReference type="NCBI Taxonomy" id="151416"/>
    <lineage>
        <taxon>Bacteria</taxon>
        <taxon>Pseudomonadati</taxon>
        <taxon>Pseudomonadota</taxon>
        <taxon>Alphaproteobacteria</taxon>
        <taxon>Hyphomicrobiales</taxon>
        <taxon>Boseaceae</taxon>
        <taxon>Bosea</taxon>
    </lineage>
</organism>
<evidence type="ECO:0000313" key="2">
    <source>
        <dbReference type="EMBL" id="MFC5391521.1"/>
    </source>
</evidence>
<dbReference type="Pfam" id="PF01521">
    <property type="entry name" value="Fe-S_biosyn"/>
    <property type="match status" value="1"/>
</dbReference>
<sequence length="116" mass="12059">MTMAIEAKPPAISLTDKAASRILAVMAGEAPGAMLRVSVAGGGCSGFQYVFDIDRQKAPDDIVIERDGATVLIDETSLELLDGSTIDFVDDLVGQSFRITNPNATSSCGCGTSFAL</sequence>
<dbReference type="InterPro" id="IPR035903">
    <property type="entry name" value="HesB-like_dom_sf"/>
</dbReference>
<feature type="domain" description="Core" evidence="1">
    <location>
        <begin position="12"/>
        <end position="111"/>
    </location>
</feature>
<reference evidence="3" key="1">
    <citation type="journal article" date="2019" name="Int. J. Syst. Evol. Microbiol.">
        <title>The Global Catalogue of Microorganisms (GCM) 10K type strain sequencing project: providing services to taxonomists for standard genome sequencing and annotation.</title>
        <authorList>
            <consortium name="The Broad Institute Genomics Platform"/>
            <consortium name="The Broad Institute Genome Sequencing Center for Infectious Disease"/>
            <person name="Wu L."/>
            <person name="Ma J."/>
        </authorList>
    </citation>
    <scope>NUCLEOTIDE SEQUENCE [LARGE SCALE GENOMIC DNA]</scope>
    <source>
        <strain evidence="3">CGMCC 1.16326</strain>
    </source>
</reference>
<dbReference type="Gene3D" id="2.60.300.12">
    <property type="entry name" value="HesB-like domain"/>
    <property type="match status" value="1"/>
</dbReference>
<protein>
    <submittedName>
        <fullName evidence="2">HesB/IscA family protein</fullName>
    </submittedName>
</protein>
<name>A0ABW0H2Y3_9HYPH</name>
<dbReference type="Proteomes" id="UP001596104">
    <property type="component" value="Unassembled WGS sequence"/>
</dbReference>
<dbReference type="InterPro" id="IPR016092">
    <property type="entry name" value="ATAP"/>
</dbReference>
<keyword evidence="3" id="KW-1185">Reference proteome</keyword>
<accession>A0ABW0H2Y3</accession>
<dbReference type="RefSeq" id="WP_377006343.1">
    <property type="nucleotide sequence ID" value="NZ_JBHSLV010000006.1"/>
</dbReference>